<dbReference type="RefSeq" id="XP_002777453.1">
    <property type="nucleotide sequence ID" value="XM_002777407.1"/>
</dbReference>
<dbReference type="AlphaFoldDB" id="C5L200"/>
<sequence>MSAIDGVDAVDNAVLQAAETLSSMPSIKPFIEAYRSVVDADAELATAVNDRQALYRNTVEMGTGRSAAWTGLRGLAPRNPILRLHIWNTTGGKLYPEDAAERWAWSEAVPQHHVDWSKELSCGRWTLFIKGDVVSDEGYTVGISNAVKFSDVVERLLILGISDDTCEHKIPAVWERKAGDRYDGIQLSQEGTKELVLKLVFFMRDYPGSMVEVPPEIEKIVTGRRRITMPTLVRSLWGYIRRENLVIENDTGEVKFKPDALLTAHLFPEDLMTPGPPPERTVEELYDAASRMCKPPGPVVINHKLK</sequence>
<accession>C5L200</accession>
<evidence type="ECO:0000313" key="2">
    <source>
        <dbReference type="Proteomes" id="UP000007800"/>
    </source>
</evidence>
<dbReference type="EMBL" id="GG678487">
    <property type="protein sequence ID" value="EER09269.1"/>
    <property type="molecule type" value="Genomic_DNA"/>
</dbReference>
<organism evidence="2">
    <name type="scientific">Perkinsus marinus (strain ATCC 50983 / TXsc)</name>
    <dbReference type="NCBI Taxonomy" id="423536"/>
    <lineage>
        <taxon>Eukaryota</taxon>
        <taxon>Sar</taxon>
        <taxon>Alveolata</taxon>
        <taxon>Perkinsozoa</taxon>
        <taxon>Perkinsea</taxon>
        <taxon>Perkinsida</taxon>
        <taxon>Perkinsidae</taxon>
        <taxon>Perkinsus</taxon>
    </lineage>
</organism>
<gene>
    <name evidence="1" type="ORF">Pmar_PMAR013495</name>
</gene>
<keyword evidence="2" id="KW-1185">Reference proteome</keyword>
<proteinExistence type="predicted"/>
<evidence type="ECO:0000313" key="1">
    <source>
        <dbReference type="EMBL" id="EER09269.1"/>
    </source>
</evidence>
<protein>
    <recommendedName>
        <fullName evidence="3">DM2 domain-containing protein</fullName>
    </recommendedName>
</protein>
<evidence type="ECO:0008006" key="3">
    <source>
        <dbReference type="Google" id="ProtNLM"/>
    </source>
</evidence>
<dbReference type="GeneID" id="9065610"/>
<dbReference type="OrthoDB" id="443987at2759"/>
<dbReference type="InParanoid" id="C5L200"/>
<name>C5L200_PERM5</name>
<dbReference type="Proteomes" id="UP000007800">
    <property type="component" value="Unassembled WGS sequence"/>
</dbReference>
<reference evidence="1 2" key="1">
    <citation type="submission" date="2008-07" db="EMBL/GenBank/DDBJ databases">
        <authorList>
            <person name="El-Sayed N."/>
            <person name="Caler E."/>
            <person name="Inman J."/>
            <person name="Amedeo P."/>
            <person name="Hass B."/>
            <person name="Wortman J."/>
        </authorList>
    </citation>
    <scope>NUCLEOTIDE SEQUENCE [LARGE SCALE GENOMIC DNA]</scope>
    <source>
        <strain evidence="2">ATCC 50983 / TXsc</strain>
    </source>
</reference>